<keyword evidence="3" id="KW-1185">Reference proteome</keyword>
<dbReference type="Proteomes" id="UP001396334">
    <property type="component" value="Unassembled WGS sequence"/>
</dbReference>
<comment type="caution">
    <text evidence="2">The sequence shown here is derived from an EMBL/GenBank/DDBJ whole genome shotgun (WGS) entry which is preliminary data.</text>
</comment>
<organism evidence="2 3">
    <name type="scientific">Hibiscus sabdariffa</name>
    <name type="common">roselle</name>
    <dbReference type="NCBI Taxonomy" id="183260"/>
    <lineage>
        <taxon>Eukaryota</taxon>
        <taxon>Viridiplantae</taxon>
        <taxon>Streptophyta</taxon>
        <taxon>Embryophyta</taxon>
        <taxon>Tracheophyta</taxon>
        <taxon>Spermatophyta</taxon>
        <taxon>Magnoliopsida</taxon>
        <taxon>eudicotyledons</taxon>
        <taxon>Gunneridae</taxon>
        <taxon>Pentapetalae</taxon>
        <taxon>rosids</taxon>
        <taxon>malvids</taxon>
        <taxon>Malvales</taxon>
        <taxon>Malvaceae</taxon>
        <taxon>Malvoideae</taxon>
        <taxon>Hibiscus</taxon>
    </lineage>
</organism>
<dbReference type="EMBL" id="JBBPBN010000002">
    <property type="protein sequence ID" value="KAK9044807.1"/>
    <property type="molecule type" value="Genomic_DNA"/>
</dbReference>
<evidence type="ECO:0000256" key="1">
    <source>
        <dbReference type="SAM" id="MobiDB-lite"/>
    </source>
</evidence>
<feature type="region of interest" description="Disordered" evidence="1">
    <location>
        <begin position="76"/>
        <end position="100"/>
    </location>
</feature>
<evidence type="ECO:0000313" key="2">
    <source>
        <dbReference type="EMBL" id="KAK9044807.1"/>
    </source>
</evidence>
<gene>
    <name evidence="2" type="ORF">V6N11_058698</name>
</gene>
<accession>A0ABR2U594</accession>
<sequence length="100" mass="10501">MSCISFGKAKNIIGIKELGSIGLRNSSDGEVELEVGEKTSSILVKELGLSDNSGASKMEMRQSKVGIGVYQLSESLSESSSEEVEKSSPILNKGVDGMSS</sequence>
<evidence type="ECO:0000313" key="3">
    <source>
        <dbReference type="Proteomes" id="UP001396334"/>
    </source>
</evidence>
<protein>
    <submittedName>
        <fullName evidence="2">Uncharacterized protein</fullName>
    </submittedName>
</protein>
<reference evidence="2 3" key="1">
    <citation type="journal article" date="2024" name="G3 (Bethesda)">
        <title>Genome assembly of Hibiscus sabdariffa L. provides insights into metabolisms of medicinal natural products.</title>
        <authorList>
            <person name="Kim T."/>
        </authorList>
    </citation>
    <scope>NUCLEOTIDE SEQUENCE [LARGE SCALE GENOMIC DNA]</scope>
    <source>
        <strain evidence="2">TK-2024</strain>
        <tissue evidence="2">Old leaves</tissue>
    </source>
</reference>
<proteinExistence type="predicted"/>
<name>A0ABR2U594_9ROSI</name>